<name>A0A7S3MEF8_9STRA</name>
<organism evidence="1">
    <name type="scientific">Spumella elongata</name>
    <dbReference type="NCBI Taxonomy" id="89044"/>
    <lineage>
        <taxon>Eukaryota</taxon>
        <taxon>Sar</taxon>
        <taxon>Stramenopiles</taxon>
        <taxon>Ochrophyta</taxon>
        <taxon>Chrysophyceae</taxon>
        <taxon>Chromulinales</taxon>
        <taxon>Chromulinaceae</taxon>
        <taxon>Spumella</taxon>
    </lineage>
</organism>
<proteinExistence type="predicted"/>
<gene>
    <name evidence="1" type="ORF">SELO1098_LOCUS26499</name>
</gene>
<protein>
    <recommendedName>
        <fullName evidence="2">Sulfotransferase domain-containing protein</fullName>
    </recommendedName>
</protein>
<reference evidence="1" key="1">
    <citation type="submission" date="2021-01" db="EMBL/GenBank/DDBJ databases">
        <authorList>
            <person name="Corre E."/>
            <person name="Pelletier E."/>
            <person name="Niang G."/>
            <person name="Scheremetjew M."/>
            <person name="Finn R."/>
            <person name="Kale V."/>
            <person name="Holt S."/>
            <person name="Cochrane G."/>
            <person name="Meng A."/>
            <person name="Brown T."/>
            <person name="Cohen L."/>
        </authorList>
    </citation>
    <scope>NUCLEOTIDE SEQUENCE</scope>
    <source>
        <strain evidence="1">CCAP 955/1</strain>
    </source>
</reference>
<evidence type="ECO:0008006" key="2">
    <source>
        <dbReference type="Google" id="ProtNLM"/>
    </source>
</evidence>
<dbReference type="AlphaFoldDB" id="A0A7S3MEF8"/>
<evidence type="ECO:0000313" key="1">
    <source>
        <dbReference type="EMBL" id="CAE0297645.1"/>
    </source>
</evidence>
<dbReference type="EMBL" id="HBIC01051656">
    <property type="protein sequence ID" value="CAE0297645.1"/>
    <property type="molecule type" value="Transcribed_RNA"/>
</dbReference>
<accession>A0A7S3MEF8</accession>
<sequence length="602" mass="68980">MTLLLCMHHFWYSPHTNASTPGMRQFGSSISILNVDEVWIQPYDWIVVTGSPMVPKHSNSSGSALWRFIAISPTNVHVEGYDVEYITWQQAMHWKQDGHHSLRTVVLFEQCPHSPNIVTFGNIYKYYDSIATCATQLAKSFPGAALVFLAPTIPFRGRNNTTLQVDQRDQMQDKSARELELLHWYLTQNFFVRQKGLLVANNRRALLYYSTLMGDNIKTFHEQDSHLRHKDSCKNGFKDDKLQTRTLRDLDLQINQIASSIEQKTSNASNFRNTSTFARLVAHQHKNLFVVTQSLHSQCAKHYLTRKYDAQCHPPSSLTHPILVTGLGGAGTHYAARQLRMQGWRVLHEDLDSDGAVSWIYAANDWSVQLDYPYGALPPGESSFLKPRYGHVIHLVRDPLDQISSFTAHSNKSYNFVLRTMELYLHPQAGRDNDTEHAVERFQKSRADQWDCHRGGNCHLEFAALSWLHWNRFVHSFADATFRVDQVQALQTHLCQIASAAVFNSTLPLHRLMKTRRYCEIKDCPSANEGAQVNSFQLSMEKVGFNLLDRAFGVCALNEALFRRSAVHKRHRKYTWDDIRSMDAHLGQDIRADAAKYGFNVD</sequence>